<dbReference type="InterPro" id="IPR037066">
    <property type="entry name" value="Plug_dom_sf"/>
</dbReference>
<evidence type="ECO:0000256" key="2">
    <source>
        <dbReference type="ARBA" id="ARBA00022448"/>
    </source>
</evidence>
<evidence type="ECO:0000256" key="9">
    <source>
        <dbReference type="ARBA" id="ARBA00023077"/>
    </source>
</evidence>
<dbReference type="InterPro" id="IPR000531">
    <property type="entry name" value="Beta-barrel_TonB"/>
</dbReference>
<keyword evidence="5 12" id="KW-0812">Transmembrane</keyword>
<evidence type="ECO:0000256" key="7">
    <source>
        <dbReference type="ARBA" id="ARBA00023004"/>
    </source>
</evidence>
<proteinExistence type="inferred from homology"/>
<dbReference type="RefSeq" id="WP_248995092.1">
    <property type="nucleotide sequence ID" value="NZ_JAKIKP010000003.1"/>
</dbReference>
<name>A0A9X1ZJ35_9GAMM</name>
<comment type="similarity">
    <text evidence="12 14">Belongs to the TonB-dependent receptor family.</text>
</comment>
<evidence type="ECO:0000256" key="3">
    <source>
        <dbReference type="ARBA" id="ARBA00022452"/>
    </source>
</evidence>
<dbReference type="PANTHER" id="PTHR32552:SF68">
    <property type="entry name" value="FERRICHROME OUTER MEMBRANE TRANSPORTER_PHAGE RECEPTOR"/>
    <property type="match status" value="1"/>
</dbReference>
<evidence type="ECO:0000313" key="19">
    <source>
        <dbReference type="Proteomes" id="UP001139333"/>
    </source>
</evidence>
<feature type="signal peptide" evidence="15">
    <location>
        <begin position="1"/>
        <end position="27"/>
    </location>
</feature>
<dbReference type="GO" id="GO:0015344">
    <property type="term" value="F:siderophore uptake transmembrane transporter activity"/>
    <property type="evidence" value="ECO:0007669"/>
    <property type="project" value="TreeGrafter"/>
</dbReference>
<comment type="subcellular location">
    <subcellularLocation>
        <location evidence="1 12">Cell outer membrane</location>
        <topology evidence="1 12">Multi-pass membrane protein</topology>
    </subcellularLocation>
</comment>
<sequence>MGTNPTKIALSLSTIIGLSCASLFVHANQASTEPAAQIEDNMVVIGRRAETPMNIASNVNVIDAADIQMSGATDLTELLRSQAGIQVSDNNSGSVFAMRGFSASQAANNTLILIDGRRLNNTDISAPNINAVPLNQIERVEVLYGSAGVLYGDQAVGGVINIITKAPAGTGGGLALTAGSFDTYEAKGDISGDISDTWRYYLAGSINQSDNYRDNNESETGSLLGRLQYQANAHKWFIEGSYYDDNRQVPGALTLAQFEENPRQAAAFSDDEYSHEMTSAFRSGYEFNVSDTWALLADLTYSDTLTSNFVWGSAGRIERNLLSFSPKATANYQLDNGNLDLVAGIDVHQGEADFDLAYIQRSNKQTLASAYVQASVPLTKSLSYVVGGRYSEVKDDLSDQILYPNGIELDNDAHALELGLHYRPNDHHRLYVRASDNFRFAKVDEQAYTPVTVMGLNPQTGRSYEAGWDWVTQAQSFKLNVYQLDLEDEIVYDAGRTDGPQGGGANINADASSRLGINTRYDVQFATDWQLGVSYDYIDAEFTEGENNGKALSWVAKHNARGYLSYDIAQSWQVFAEGVYTGKRFIEGDNGNVDPQLDSYVLANLAVNYSYQQWSASLRADNLLDEQYVSSGYYSPWGNGYYSGDGRNIRFTVGYRF</sequence>
<dbReference type="InterPro" id="IPR036942">
    <property type="entry name" value="Beta-barrel_TonB_sf"/>
</dbReference>
<evidence type="ECO:0000313" key="18">
    <source>
        <dbReference type="EMBL" id="MCL1142421.1"/>
    </source>
</evidence>
<gene>
    <name evidence="18" type="ORF">L2672_06895</name>
</gene>
<dbReference type="Proteomes" id="UP001139333">
    <property type="component" value="Unassembled WGS sequence"/>
</dbReference>
<evidence type="ECO:0000256" key="5">
    <source>
        <dbReference type="ARBA" id="ARBA00022692"/>
    </source>
</evidence>
<dbReference type="InterPro" id="IPR010917">
    <property type="entry name" value="TonB_rcpt_CS"/>
</dbReference>
<keyword evidence="3 12" id="KW-1134">Transmembrane beta strand</keyword>
<dbReference type="PROSITE" id="PS52016">
    <property type="entry name" value="TONB_DEPENDENT_REC_3"/>
    <property type="match status" value="1"/>
</dbReference>
<dbReference type="CDD" id="cd01347">
    <property type="entry name" value="ligand_gated_channel"/>
    <property type="match status" value="1"/>
</dbReference>
<keyword evidence="10 12" id="KW-0472">Membrane</keyword>
<dbReference type="PROSITE" id="PS01156">
    <property type="entry name" value="TONB_DEPENDENT_REC_2"/>
    <property type="match status" value="1"/>
</dbReference>
<keyword evidence="2 12" id="KW-0813">Transport</keyword>
<feature type="chain" id="PRO_5040997861" evidence="15">
    <location>
        <begin position="28"/>
        <end position="657"/>
    </location>
</feature>
<dbReference type="PROSITE" id="PS51257">
    <property type="entry name" value="PROKAR_LIPOPROTEIN"/>
    <property type="match status" value="1"/>
</dbReference>
<evidence type="ECO:0000259" key="16">
    <source>
        <dbReference type="Pfam" id="PF00593"/>
    </source>
</evidence>
<dbReference type="Pfam" id="PF00593">
    <property type="entry name" value="TonB_dep_Rec_b-barrel"/>
    <property type="match status" value="1"/>
</dbReference>
<evidence type="ECO:0000256" key="6">
    <source>
        <dbReference type="ARBA" id="ARBA00022729"/>
    </source>
</evidence>
<feature type="domain" description="TonB-dependent receptor-like beta-barrel" evidence="16">
    <location>
        <begin position="211"/>
        <end position="623"/>
    </location>
</feature>
<keyword evidence="19" id="KW-1185">Reference proteome</keyword>
<protein>
    <submittedName>
        <fullName evidence="18">TonB-dependent receptor</fullName>
    </submittedName>
</protein>
<dbReference type="Gene3D" id="2.170.130.10">
    <property type="entry name" value="TonB-dependent receptor, plug domain"/>
    <property type="match status" value="1"/>
</dbReference>
<dbReference type="AlphaFoldDB" id="A0A9X1ZJ35"/>
<evidence type="ECO:0000259" key="17">
    <source>
        <dbReference type="Pfam" id="PF07715"/>
    </source>
</evidence>
<dbReference type="Pfam" id="PF07715">
    <property type="entry name" value="Plug"/>
    <property type="match status" value="1"/>
</dbReference>
<accession>A0A9X1ZJ35</accession>
<dbReference type="InterPro" id="IPR012910">
    <property type="entry name" value="Plug_dom"/>
</dbReference>
<keyword evidence="9 14" id="KW-0798">TonB box</keyword>
<organism evidence="18 19">
    <name type="scientific">Shewanella gaetbuli</name>
    <dbReference type="NCBI Taxonomy" id="220752"/>
    <lineage>
        <taxon>Bacteria</taxon>
        <taxon>Pseudomonadati</taxon>
        <taxon>Pseudomonadota</taxon>
        <taxon>Gammaproteobacteria</taxon>
        <taxon>Alteromonadales</taxon>
        <taxon>Shewanellaceae</taxon>
        <taxon>Shewanella</taxon>
    </lineage>
</organism>
<dbReference type="PANTHER" id="PTHR32552">
    <property type="entry name" value="FERRICHROME IRON RECEPTOR-RELATED"/>
    <property type="match status" value="1"/>
</dbReference>
<keyword evidence="6 15" id="KW-0732">Signal</keyword>
<dbReference type="SUPFAM" id="SSF56935">
    <property type="entry name" value="Porins"/>
    <property type="match status" value="1"/>
</dbReference>
<dbReference type="Gene3D" id="2.40.170.20">
    <property type="entry name" value="TonB-dependent receptor, beta-barrel domain"/>
    <property type="match status" value="1"/>
</dbReference>
<evidence type="ECO:0000256" key="8">
    <source>
        <dbReference type="ARBA" id="ARBA00023065"/>
    </source>
</evidence>
<keyword evidence="7" id="KW-0408">Iron</keyword>
<evidence type="ECO:0000256" key="15">
    <source>
        <dbReference type="SAM" id="SignalP"/>
    </source>
</evidence>
<evidence type="ECO:0000256" key="12">
    <source>
        <dbReference type="PROSITE-ProRule" id="PRU01360"/>
    </source>
</evidence>
<keyword evidence="11 12" id="KW-0998">Cell outer membrane</keyword>
<dbReference type="InterPro" id="IPR039426">
    <property type="entry name" value="TonB-dep_rcpt-like"/>
</dbReference>
<keyword evidence="8" id="KW-0406">Ion transport</keyword>
<evidence type="ECO:0000256" key="14">
    <source>
        <dbReference type="RuleBase" id="RU003357"/>
    </source>
</evidence>
<evidence type="ECO:0000256" key="4">
    <source>
        <dbReference type="ARBA" id="ARBA00022496"/>
    </source>
</evidence>
<evidence type="ECO:0000256" key="10">
    <source>
        <dbReference type="ARBA" id="ARBA00023136"/>
    </source>
</evidence>
<comment type="caution">
    <text evidence="18">The sequence shown here is derived from an EMBL/GenBank/DDBJ whole genome shotgun (WGS) entry which is preliminary data.</text>
</comment>
<reference evidence="18" key="1">
    <citation type="submission" date="2022-01" db="EMBL/GenBank/DDBJ databases">
        <title>Whole genome-based taxonomy of the Shewanellaceae.</title>
        <authorList>
            <person name="Martin-Rodriguez A.J."/>
        </authorList>
    </citation>
    <scope>NUCLEOTIDE SEQUENCE</scope>
    <source>
        <strain evidence="18">DSM 16422</strain>
    </source>
</reference>
<dbReference type="EMBL" id="JAKIKP010000003">
    <property type="protein sequence ID" value="MCL1142421.1"/>
    <property type="molecule type" value="Genomic_DNA"/>
</dbReference>
<evidence type="ECO:0000256" key="11">
    <source>
        <dbReference type="ARBA" id="ARBA00023237"/>
    </source>
</evidence>
<evidence type="ECO:0000256" key="1">
    <source>
        <dbReference type="ARBA" id="ARBA00004571"/>
    </source>
</evidence>
<feature type="short sequence motif" description="TonB C-terminal box" evidence="13">
    <location>
        <begin position="640"/>
        <end position="657"/>
    </location>
</feature>
<keyword evidence="18" id="KW-0675">Receptor</keyword>
<evidence type="ECO:0000256" key="13">
    <source>
        <dbReference type="PROSITE-ProRule" id="PRU10144"/>
    </source>
</evidence>
<dbReference type="GO" id="GO:0009279">
    <property type="term" value="C:cell outer membrane"/>
    <property type="evidence" value="ECO:0007669"/>
    <property type="project" value="UniProtKB-SubCell"/>
</dbReference>
<keyword evidence="4" id="KW-0410">Iron transport</keyword>
<feature type="domain" description="TonB-dependent receptor plug" evidence="17">
    <location>
        <begin position="53"/>
        <end position="159"/>
    </location>
</feature>